<dbReference type="AlphaFoldDB" id="V8C9N4"/>
<dbReference type="GO" id="GO:0005737">
    <property type="term" value="C:cytoplasm"/>
    <property type="evidence" value="ECO:0007669"/>
    <property type="project" value="UniProtKB-SubCell"/>
</dbReference>
<feature type="binding site" evidence="8">
    <location>
        <position position="179"/>
    </location>
    <ligand>
        <name>Mg(2+)</name>
        <dbReference type="ChEBI" id="CHEBI:18420"/>
    </ligand>
</feature>
<dbReference type="InterPro" id="IPR027417">
    <property type="entry name" value="P-loop_NTPase"/>
</dbReference>
<keyword evidence="4 8" id="KW-0547">Nucleotide-binding</keyword>
<comment type="subunit">
    <text evidence="8">Monomer.</text>
</comment>
<feature type="binding site" evidence="8">
    <location>
        <begin position="311"/>
        <end position="314"/>
    </location>
    <ligand>
        <name>GTP</name>
        <dbReference type="ChEBI" id="CHEBI:37565"/>
    </ligand>
</feature>
<comment type="subcellular location">
    <subcellularLocation>
        <location evidence="8">Cytoplasm</location>
    </subcellularLocation>
</comment>
<dbReference type="InterPro" id="IPR036726">
    <property type="entry name" value="GTP1_OBG_dom_sf"/>
</dbReference>
<dbReference type="PIRSF" id="PIRSF002401">
    <property type="entry name" value="GTP_bd_Obg/CgtA"/>
    <property type="match status" value="1"/>
</dbReference>
<keyword evidence="5 8" id="KW-0378">Hydrolase</keyword>
<dbReference type="SUPFAM" id="SSF52540">
    <property type="entry name" value="P-loop containing nucleoside triphosphate hydrolases"/>
    <property type="match status" value="1"/>
</dbReference>
<dbReference type="InterPro" id="IPR006169">
    <property type="entry name" value="GTP1_OBG_dom"/>
</dbReference>
<feature type="binding site" evidence="8">
    <location>
        <begin position="347"/>
        <end position="349"/>
    </location>
    <ligand>
        <name>GTP</name>
        <dbReference type="ChEBI" id="CHEBI:37565"/>
    </ligand>
</feature>
<protein>
    <recommendedName>
        <fullName evidence="8">GTPase Obg</fullName>
        <ecNumber evidence="8">3.6.5.-</ecNumber>
    </recommendedName>
    <alternativeName>
        <fullName evidence="8">GTP-binding protein Obg</fullName>
    </alternativeName>
</protein>
<keyword evidence="7 8" id="KW-0342">GTP-binding</keyword>
<dbReference type="NCBIfam" id="NF008955">
    <property type="entry name" value="PRK12297.1"/>
    <property type="match status" value="1"/>
</dbReference>
<dbReference type="GO" id="GO:0005525">
    <property type="term" value="F:GTP binding"/>
    <property type="evidence" value="ECO:0007669"/>
    <property type="project" value="UniProtKB-UniRule"/>
</dbReference>
<evidence type="ECO:0000256" key="8">
    <source>
        <dbReference type="HAMAP-Rule" id="MF_01454"/>
    </source>
</evidence>
<dbReference type="EMBL" id="AZJI01000004">
    <property type="protein sequence ID" value="ETD24118.1"/>
    <property type="molecule type" value="Genomic_DNA"/>
</dbReference>
<dbReference type="OrthoDB" id="9807318at2"/>
<dbReference type="CDD" id="cd01898">
    <property type="entry name" value="Obg"/>
    <property type="match status" value="1"/>
</dbReference>
<dbReference type="InterPro" id="IPR006074">
    <property type="entry name" value="GTP1-OBG_CS"/>
</dbReference>
<dbReference type="InterPro" id="IPR045086">
    <property type="entry name" value="OBG_GTPase"/>
</dbReference>
<dbReference type="RefSeq" id="WP_023927589.1">
    <property type="nucleotide sequence ID" value="NZ_KI669454.1"/>
</dbReference>
<dbReference type="InterPro" id="IPR014100">
    <property type="entry name" value="GTP-bd_Obg/CgtA"/>
</dbReference>
<evidence type="ECO:0000259" key="9">
    <source>
        <dbReference type="PROSITE" id="PS51710"/>
    </source>
</evidence>
<dbReference type="HAMAP" id="MF_01454">
    <property type="entry name" value="GTPase_Obg"/>
    <property type="match status" value="1"/>
</dbReference>
<sequence length="368" mass="39346">MFVDSVDIFITSGSGGAGCVSFRREKFVIQGGPDGGDGGRGGDVIFEVDNNAHTLANFRGKKHHKAGNGEAGKPKRCAGKSGANCVIKVPLGTQILDIESGGVLHDFGIDCKDSKMADTRFVALKGGKGGLGNAHFKTATNQAPTYAQKGIAGESLHIRLELKLIADVGLVGYPNVGKSTLISTLSNAKPEVANYEFTTLTPHLGVVESTQNGANGLKGFGESFVMADIPGIIEGASEGKGLGLQFLRHIERTKFLLFVLDCTRLEFGHLELAHLEFEVGLSLKEQFCTLRNELQSYSSTLATRPFGIVLSKIDALQDEAQIAPQIAQLSDFANSLQSPPAFILPISAITRKNLNELKLYLFQSLQKL</sequence>
<feature type="domain" description="OBG-type G" evidence="9">
    <location>
        <begin position="166"/>
        <end position="366"/>
    </location>
</feature>
<comment type="caution">
    <text evidence="11">The sequence shown here is derived from an EMBL/GenBank/DDBJ whole genome shotgun (WGS) entry which is preliminary data.</text>
</comment>
<dbReference type="PROSITE" id="PS51883">
    <property type="entry name" value="OBG"/>
    <property type="match status" value="1"/>
</dbReference>
<dbReference type="NCBIfam" id="TIGR02729">
    <property type="entry name" value="Obg_CgtA"/>
    <property type="match status" value="1"/>
</dbReference>
<dbReference type="NCBIfam" id="NF008956">
    <property type="entry name" value="PRK12299.1"/>
    <property type="match status" value="1"/>
</dbReference>
<dbReference type="PRINTS" id="PR00326">
    <property type="entry name" value="GTP1OBG"/>
</dbReference>
<keyword evidence="6 8" id="KW-0460">Magnesium</keyword>
<dbReference type="Pfam" id="PF01926">
    <property type="entry name" value="MMR_HSR1"/>
    <property type="match status" value="1"/>
</dbReference>
<accession>V8C9N4</accession>
<organism evidence="11 12">
    <name type="scientific">Helicobacter macacae MIT 99-5501</name>
    <dbReference type="NCBI Taxonomy" id="1357400"/>
    <lineage>
        <taxon>Bacteria</taxon>
        <taxon>Pseudomonadati</taxon>
        <taxon>Campylobacterota</taxon>
        <taxon>Epsilonproteobacteria</taxon>
        <taxon>Campylobacterales</taxon>
        <taxon>Helicobacteraceae</taxon>
        <taxon>Helicobacter</taxon>
    </lineage>
</organism>
<evidence type="ECO:0000256" key="6">
    <source>
        <dbReference type="ARBA" id="ARBA00022842"/>
    </source>
</evidence>
<dbReference type="HOGENOM" id="CLU_011747_2_0_7"/>
<comment type="function">
    <text evidence="8">An essential GTPase which binds GTP, GDP and possibly (p)ppGpp with moderate affinity, with high nucleotide exchange rates and a fairly low GTP hydrolysis rate. Plays a role in control of the cell cycle, stress response, ribosome biogenesis and in those bacteria that undergo differentiation, in morphogenesis control.</text>
</comment>
<feature type="binding site" evidence="8">
    <location>
        <begin position="197"/>
        <end position="201"/>
    </location>
    <ligand>
        <name>GTP</name>
        <dbReference type="ChEBI" id="CHEBI:37565"/>
    </ligand>
</feature>
<keyword evidence="3 8" id="KW-0479">Metal-binding</keyword>
<comment type="similarity">
    <text evidence="1 8">Belongs to the TRAFAC class OBG-HflX-like GTPase superfamily. OBG GTPase family.</text>
</comment>
<evidence type="ECO:0000259" key="10">
    <source>
        <dbReference type="PROSITE" id="PS51883"/>
    </source>
</evidence>
<name>V8C9N4_9HELI</name>
<evidence type="ECO:0000256" key="4">
    <source>
        <dbReference type="ARBA" id="ARBA00022741"/>
    </source>
</evidence>
<evidence type="ECO:0000313" key="11">
    <source>
        <dbReference type="EMBL" id="ETD24118.1"/>
    </source>
</evidence>
<dbReference type="InterPro" id="IPR031167">
    <property type="entry name" value="G_OBG"/>
</dbReference>
<dbReference type="PANTHER" id="PTHR11702:SF31">
    <property type="entry name" value="MITOCHONDRIAL RIBOSOME-ASSOCIATED GTPASE 2"/>
    <property type="match status" value="1"/>
</dbReference>
<dbReference type="GO" id="GO:0003924">
    <property type="term" value="F:GTPase activity"/>
    <property type="evidence" value="ECO:0007669"/>
    <property type="project" value="UniProtKB-UniRule"/>
</dbReference>
<dbReference type="InterPro" id="IPR006073">
    <property type="entry name" value="GTP-bd"/>
</dbReference>
<dbReference type="eggNOG" id="COG0536">
    <property type="taxonomic scope" value="Bacteria"/>
</dbReference>
<feature type="binding site" evidence="8">
    <location>
        <begin position="172"/>
        <end position="179"/>
    </location>
    <ligand>
        <name>GTP</name>
        <dbReference type="ChEBI" id="CHEBI:37565"/>
    </ligand>
</feature>
<evidence type="ECO:0000256" key="1">
    <source>
        <dbReference type="ARBA" id="ARBA00007699"/>
    </source>
</evidence>
<dbReference type="PROSITE" id="PS51710">
    <property type="entry name" value="G_OBG"/>
    <property type="match status" value="1"/>
</dbReference>
<dbReference type="Pfam" id="PF01018">
    <property type="entry name" value="GTP1_OBG"/>
    <property type="match status" value="1"/>
</dbReference>
<gene>
    <name evidence="8" type="primary">obg</name>
    <name evidence="11" type="ORF">HMPREF2086_00866</name>
</gene>
<proteinExistence type="inferred from homology"/>
<dbReference type="Proteomes" id="UP000018731">
    <property type="component" value="Unassembled WGS sequence"/>
</dbReference>
<dbReference type="Gene3D" id="2.70.210.12">
    <property type="entry name" value="GTP1/OBG domain"/>
    <property type="match status" value="1"/>
</dbReference>
<dbReference type="PATRIC" id="fig|1357400.3.peg.1198"/>
<evidence type="ECO:0000313" key="12">
    <source>
        <dbReference type="Proteomes" id="UP000018731"/>
    </source>
</evidence>
<dbReference type="Gene3D" id="3.40.50.300">
    <property type="entry name" value="P-loop containing nucleotide triphosphate hydrolases"/>
    <property type="match status" value="1"/>
</dbReference>
<dbReference type="SUPFAM" id="SSF82051">
    <property type="entry name" value="Obg GTP-binding protein N-terminal domain"/>
    <property type="match status" value="1"/>
</dbReference>
<dbReference type="GO" id="GO:0043022">
    <property type="term" value="F:ribosome binding"/>
    <property type="evidence" value="ECO:0007669"/>
    <property type="project" value="UniProtKB-ARBA"/>
</dbReference>
<evidence type="ECO:0000256" key="5">
    <source>
        <dbReference type="ARBA" id="ARBA00022801"/>
    </source>
</evidence>
<comment type="cofactor">
    <cofactor evidence="8">
        <name>Mg(2+)</name>
        <dbReference type="ChEBI" id="CHEBI:18420"/>
    </cofactor>
</comment>
<feature type="domain" description="Obg" evidence="10">
    <location>
        <begin position="1"/>
        <end position="165"/>
    </location>
</feature>
<evidence type="ECO:0000256" key="2">
    <source>
        <dbReference type="ARBA" id="ARBA00022490"/>
    </source>
</evidence>
<feature type="binding site" evidence="8">
    <location>
        <position position="199"/>
    </location>
    <ligand>
        <name>Mg(2+)</name>
        <dbReference type="ChEBI" id="CHEBI:18420"/>
    </ligand>
</feature>
<dbReference type="FunFam" id="2.70.210.12:FF:000001">
    <property type="entry name" value="GTPase Obg"/>
    <property type="match status" value="1"/>
</dbReference>
<dbReference type="GO" id="GO:0042254">
    <property type="term" value="P:ribosome biogenesis"/>
    <property type="evidence" value="ECO:0007669"/>
    <property type="project" value="UniProtKB-UniRule"/>
</dbReference>
<evidence type="ECO:0000256" key="3">
    <source>
        <dbReference type="ARBA" id="ARBA00022723"/>
    </source>
</evidence>
<feature type="binding site" evidence="8">
    <location>
        <begin position="228"/>
        <end position="231"/>
    </location>
    <ligand>
        <name>GTP</name>
        <dbReference type="ChEBI" id="CHEBI:37565"/>
    </ligand>
</feature>
<reference evidence="11 12" key="1">
    <citation type="journal article" date="2014" name="Genome Announc.">
        <title>Draft genome sequences of six enterohepatic helicobacter species isolated from humans and one from rhesus macaques.</title>
        <authorList>
            <person name="Shen Z."/>
            <person name="Sheh A."/>
            <person name="Young S.K."/>
            <person name="Abouelliel A."/>
            <person name="Ward D.V."/>
            <person name="Earl A.M."/>
            <person name="Fox J.G."/>
        </authorList>
    </citation>
    <scope>NUCLEOTIDE SEQUENCE [LARGE SCALE GENOMIC DNA]</scope>
    <source>
        <strain evidence="11 12">MIT 99-5501</strain>
    </source>
</reference>
<keyword evidence="12" id="KW-1185">Reference proteome</keyword>
<dbReference type="PANTHER" id="PTHR11702">
    <property type="entry name" value="DEVELOPMENTALLY REGULATED GTP-BINDING PROTEIN-RELATED"/>
    <property type="match status" value="1"/>
</dbReference>
<evidence type="ECO:0000256" key="7">
    <source>
        <dbReference type="ARBA" id="ARBA00023134"/>
    </source>
</evidence>
<dbReference type="STRING" id="1357400.HMPREF2086_00866"/>
<dbReference type="EC" id="3.6.5.-" evidence="8"/>
<keyword evidence="2 8" id="KW-0963">Cytoplasm</keyword>
<dbReference type="PROSITE" id="PS00905">
    <property type="entry name" value="GTP1_OBG"/>
    <property type="match status" value="1"/>
</dbReference>
<dbReference type="GO" id="GO:0000287">
    <property type="term" value="F:magnesium ion binding"/>
    <property type="evidence" value="ECO:0007669"/>
    <property type="project" value="InterPro"/>
</dbReference>